<feature type="coiled-coil region" evidence="8">
    <location>
        <begin position="252"/>
        <end position="282"/>
    </location>
</feature>
<feature type="region of interest" description="Disordered" evidence="9">
    <location>
        <begin position="1"/>
        <end position="26"/>
    </location>
</feature>
<name>A0A177NDU5_9GAMM</name>
<evidence type="ECO:0000313" key="11">
    <source>
        <dbReference type="Proteomes" id="UP000077628"/>
    </source>
</evidence>
<evidence type="ECO:0000256" key="8">
    <source>
        <dbReference type="SAM" id="Coils"/>
    </source>
</evidence>
<evidence type="ECO:0000256" key="3">
    <source>
        <dbReference type="ARBA" id="ARBA00022452"/>
    </source>
</evidence>
<dbReference type="PANTHER" id="PTHR30026">
    <property type="entry name" value="OUTER MEMBRANE PROTEIN TOLC"/>
    <property type="match status" value="1"/>
</dbReference>
<reference evidence="11" key="1">
    <citation type="submission" date="2016-03" db="EMBL/GenBank/DDBJ databases">
        <authorList>
            <person name="Heylen K."/>
            <person name="De Vos P."/>
            <person name="Vekeman B."/>
        </authorList>
    </citation>
    <scope>NUCLEOTIDE SEQUENCE [LARGE SCALE GENOMIC DNA]</scope>
    <source>
        <strain evidence="11">R-45383</strain>
    </source>
</reference>
<dbReference type="InterPro" id="IPR003423">
    <property type="entry name" value="OMP_efflux"/>
</dbReference>
<dbReference type="PANTHER" id="PTHR30026:SF20">
    <property type="entry name" value="OUTER MEMBRANE PROTEIN TOLC"/>
    <property type="match status" value="1"/>
</dbReference>
<evidence type="ECO:0000256" key="2">
    <source>
        <dbReference type="ARBA" id="ARBA00022448"/>
    </source>
</evidence>
<dbReference type="STRING" id="702114.A1355_09990"/>
<sequence length="446" mass="49259">MVRWSEYRVSHPLPSVEKAPSPSAAPNVRQRYDLPALIDMALQNHPETRLSWEDAKTAAARVEREAASWYPKLTALAFGQYFKTSIPIPQSTLVSTGVGTFGGAELAWTLFDFGRREALDEASLERFEAAQFGFGRKHQEIAYRVADSFFAYQAAIAKVAAAEQTFTAAKANADAVNAKLSQGFATRPDLLLALQEQAKANYDWQDARGAVTQTRAALTTSAGLSPSVELSLIDLSQVPLPDTLAPSVEKIVDQALEQRPDLQAKLAELRAREAEVRKARAEYWPKLSLKGSIGNQYWGDVQTDPPSRRHYSSDNLVGSAMLNLEWNLFDGFERRGAVDEAEAKRRAGEAQIDSLRLEIMRHIWQTYADTKTALEKREFALALLRAAEESYAATQESYRHGFSTVIELLSAQKDLARARYTEIDSRADLLKSAAALVYAAGGGESP</sequence>
<dbReference type="GO" id="GO:1990281">
    <property type="term" value="C:efflux pump complex"/>
    <property type="evidence" value="ECO:0007669"/>
    <property type="project" value="TreeGrafter"/>
</dbReference>
<gene>
    <name evidence="10" type="ORF">A1355_09990</name>
</gene>
<keyword evidence="8" id="KW-0175">Coiled coil</keyword>
<comment type="subcellular location">
    <subcellularLocation>
        <location evidence="7">Cell outer membrane</location>
        <topology evidence="7">Peripheral membrane protein</topology>
    </subcellularLocation>
</comment>
<keyword evidence="3" id="KW-1134">Transmembrane beta strand</keyword>
<proteinExistence type="inferred from homology"/>
<dbReference type="InterPro" id="IPR028351">
    <property type="entry name" value="CyaE"/>
</dbReference>
<dbReference type="GO" id="GO:0031640">
    <property type="term" value="P:killing of cells of another organism"/>
    <property type="evidence" value="ECO:0007669"/>
    <property type="project" value="UniProtKB-KW"/>
</dbReference>
<comment type="caution">
    <text evidence="10">The sequence shown here is derived from an EMBL/GenBank/DDBJ whole genome shotgun (WGS) entry which is preliminary data.</text>
</comment>
<protein>
    <recommendedName>
        <fullName evidence="7">Protein CyaE</fullName>
    </recommendedName>
</protein>
<evidence type="ECO:0000256" key="4">
    <source>
        <dbReference type="ARBA" id="ARBA00022692"/>
    </source>
</evidence>
<dbReference type="GO" id="GO:0015288">
    <property type="term" value="F:porin activity"/>
    <property type="evidence" value="ECO:0007669"/>
    <property type="project" value="TreeGrafter"/>
</dbReference>
<dbReference type="SUPFAM" id="SSF56954">
    <property type="entry name" value="Outer membrane efflux proteins (OEP)"/>
    <property type="match status" value="1"/>
</dbReference>
<keyword evidence="2 7" id="KW-0813">Transport</keyword>
<dbReference type="GO" id="GO:0015562">
    <property type="term" value="F:efflux transmembrane transporter activity"/>
    <property type="evidence" value="ECO:0007669"/>
    <property type="project" value="InterPro"/>
</dbReference>
<evidence type="ECO:0000256" key="1">
    <source>
        <dbReference type="ARBA" id="ARBA00007613"/>
    </source>
</evidence>
<keyword evidence="5 7" id="KW-0472">Membrane</keyword>
<accession>A0A177NDU5</accession>
<evidence type="ECO:0000256" key="7">
    <source>
        <dbReference type="PIRNR" id="PIRNR001892"/>
    </source>
</evidence>
<dbReference type="AlphaFoldDB" id="A0A177NDU5"/>
<keyword evidence="4" id="KW-0812">Transmembrane</keyword>
<dbReference type="Pfam" id="PF02321">
    <property type="entry name" value="OEP"/>
    <property type="match status" value="2"/>
</dbReference>
<evidence type="ECO:0000313" key="10">
    <source>
        <dbReference type="EMBL" id="OAI16227.1"/>
    </source>
</evidence>
<keyword evidence="7" id="KW-0204">Cytolysis</keyword>
<evidence type="ECO:0000256" key="6">
    <source>
        <dbReference type="ARBA" id="ARBA00023237"/>
    </source>
</evidence>
<comment type="similarity">
    <text evidence="1 7">Belongs to the outer membrane factor (OMF) (TC 1.B.17) family.</text>
</comment>
<keyword evidence="7" id="KW-0354">Hemolysis</keyword>
<dbReference type="EMBL" id="LUUK01000187">
    <property type="protein sequence ID" value="OAI16227.1"/>
    <property type="molecule type" value="Genomic_DNA"/>
</dbReference>
<dbReference type="Proteomes" id="UP000077628">
    <property type="component" value="Unassembled WGS sequence"/>
</dbReference>
<evidence type="ECO:0000256" key="5">
    <source>
        <dbReference type="ARBA" id="ARBA00023136"/>
    </source>
</evidence>
<dbReference type="InterPro" id="IPR051906">
    <property type="entry name" value="TolC-like"/>
</dbReference>
<dbReference type="GO" id="GO:0009279">
    <property type="term" value="C:cell outer membrane"/>
    <property type="evidence" value="ECO:0007669"/>
    <property type="project" value="UniProtKB-SubCell"/>
</dbReference>
<evidence type="ECO:0000256" key="9">
    <source>
        <dbReference type="SAM" id="MobiDB-lite"/>
    </source>
</evidence>
<comment type="function">
    <text evidence="7">CyaE is necessary for transport of calmodulin-sensitive adenylate cyclase-hemolysin (cyclolysin).</text>
</comment>
<organism evidence="10 11">
    <name type="scientific">Methylomonas koyamae</name>
    <dbReference type="NCBI Taxonomy" id="702114"/>
    <lineage>
        <taxon>Bacteria</taxon>
        <taxon>Pseudomonadati</taxon>
        <taxon>Pseudomonadota</taxon>
        <taxon>Gammaproteobacteria</taxon>
        <taxon>Methylococcales</taxon>
        <taxon>Methylococcaceae</taxon>
        <taxon>Methylomonas</taxon>
    </lineage>
</organism>
<keyword evidence="6 7" id="KW-0998">Cell outer membrane</keyword>
<dbReference type="PIRSF" id="PIRSF001892">
    <property type="entry name" value="CyaE"/>
    <property type="match status" value="1"/>
</dbReference>
<keyword evidence="11" id="KW-1185">Reference proteome</keyword>
<dbReference type="Gene3D" id="1.20.1600.10">
    <property type="entry name" value="Outer membrane efflux proteins (OEP)"/>
    <property type="match status" value="1"/>
</dbReference>